<reference evidence="3 4" key="1">
    <citation type="submission" date="2019-07" db="EMBL/GenBank/DDBJ databases">
        <authorList>
            <person name="Almisry A."/>
            <person name="Mousa M."/>
            <person name="Gordon L.L."/>
            <person name="Lee M."/>
            <person name="Mandava P."/>
            <person name="Moxley J.T."/>
            <person name="Shaffer C.D."/>
            <person name="Weston-Hafer K.A."/>
            <person name="Garlena R.A."/>
            <person name="Russell D.A."/>
            <person name="Pope W.H."/>
            <person name="Jacobs-Sera D."/>
            <person name="Hatfull G.F."/>
        </authorList>
    </citation>
    <scope>NUCLEOTIDE SEQUENCE [LARGE SCALE GENOMIC DNA]</scope>
</reference>
<dbReference type="Proteomes" id="UP000326486">
    <property type="component" value="Segment"/>
</dbReference>
<keyword evidence="2" id="KW-0472">Membrane</keyword>
<dbReference type="RefSeq" id="YP_010754612.1">
    <property type="nucleotide sequence ID" value="NC_073461.1"/>
</dbReference>
<dbReference type="EMBL" id="MN234216">
    <property type="protein sequence ID" value="QFG13336.1"/>
    <property type="molecule type" value="Genomic_DNA"/>
</dbReference>
<gene>
    <name evidence="3" type="primary">144</name>
    <name evidence="3" type="ORF">SEA_GILGAMESH_144</name>
</gene>
<evidence type="ECO:0000313" key="3">
    <source>
        <dbReference type="EMBL" id="QFG13336.1"/>
    </source>
</evidence>
<keyword evidence="2" id="KW-0812">Transmembrane</keyword>
<feature type="transmembrane region" description="Helical" evidence="2">
    <location>
        <begin position="17"/>
        <end position="38"/>
    </location>
</feature>
<keyword evidence="4" id="KW-1185">Reference proteome</keyword>
<keyword evidence="2" id="KW-1133">Transmembrane helix</keyword>
<feature type="compositionally biased region" description="Low complexity" evidence="1">
    <location>
        <begin position="87"/>
        <end position="96"/>
    </location>
</feature>
<feature type="compositionally biased region" description="Polar residues" evidence="1">
    <location>
        <begin position="74"/>
        <end position="85"/>
    </location>
</feature>
<evidence type="ECO:0000256" key="1">
    <source>
        <dbReference type="SAM" id="MobiDB-lite"/>
    </source>
</evidence>
<dbReference type="KEGG" id="vg:80019206"/>
<name>A0A5J6TRA0_9CAUD</name>
<accession>A0A5J6TRA0</accession>
<proteinExistence type="predicted"/>
<feature type="compositionally biased region" description="Pro residues" evidence="1">
    <location>
        <begin position="97"/>
        <end position="111"/>
    </location>
</feature>
<evidence type="ECO:0000313" key="4">
    <source>
        <dbReference type="Proteomes" id="UP000326486"/>
    </source>
</evidence>
<feature type="region of interest" description="Disordered" evidence="1">
    <location>
        <begin position="68"/>
        <end position="119"/>
    </location>
</feature>
<protein>
    <submittedName>
        <fullName evidence="3">Membrane protein</fullName>
    </submittedName>
</protein>
<evidence type="ECO:0000256" key="2">
    <source>
        <dbReference type="SAM" id="Phobius"/>
    </source>
</evidence>
<dbReference type="GeneID" id="80019206"/>
<sequence length="119" mass="11965">MEGHAVKINPDDRKSRLIVSFAVGCIVLGLVLLVALLVDDTHDDDSGHGTGRCAPAVAGTVDPVTCLPYGSTGMPGTNNSGNSAQRPKAPAAKAPAAPKPPAAAPKVPAAPPRVSLGKR</sequence>
<organism evidence="3 4">
    <name type="scientific">Streptomyces phage Gilgamesh</name>
    <dbReference type="NCBI Taxonomy" id="2599890"/>
    <lineage>
        <taxon>Viruses</taxon>
        <taxon>Duplodnaviria</taxon>
        <taxon>Heunggongvirae</taxon>
        <taxon>Uroviricota</taxon>
        <taxon>Caudoviricetes</taxon>
        <taxon>Gilgameshvirus</taxon>
        <taxon>Gilgameshvirus gilgamesh</taxon>
    </lineage>
</organism>